<keyword evidence="3" id="KW-0410">Iron transport</keyword>
<evidence type="ECO:0000313" key="13">
    <source>
        <dbReference type="Proteomes" id="UP000679307"/>
    </source>
</evidence>
<evidence type="ECO:0000256" key="10">
    <source>
        <dbReference type="ARBA" id="ARBA00023136"/>
    </source>
</evidence>
<evidence type="ECO:0000256" key="5">
    <source>
        <dbReference type="ARBA" id="ARBA00022741"/>
    </source>
</evidence>
<keyword evidence="9" id="KW-0406">Ion transport</keyword>
<evidence type="ECO:0000256" key="7">
    <source>
        <dbReference type="ARBA" id="ARBA00022967"/>
    </source>
</evidence>
<dbReference type="InterPro" id="IPR017871">
    <property type="entry name" value="ABC_transporter-like_CS"/>
</dbReference>
<keyword evidence="7" id="KW-1278">Translocase</keyword>
<evidence type="ECO:0000256" key="6">
    <source>
        <dbReference type="ARBA" id="ARBA00022840"/>
    </source>
</evidence>
<name>A0ABX8EDP1_9ACTN</name>
<keyword evidence="8" id="KW-0408">Iron</keyword>
<dbReference type="Gene3D" id="3.40.50.300">
    <property type="entry name" value="P-loop containing nucleotide triphosphate hydrolases"/>
    <property type="match status" value="1"/>
</dbReference>
<evidence type="ECO:0000256" key="8">
    <source>
        <dbReference type="ARBA" id="ARBA00023004"/>
    </source>
</evidence>
<keyword evidence="10" id="KW-0472">Membrane</keyword>
<dbReference type="PANTHER" id="PTHR42781">
    <property type="entry name" value="SPERMIDINE/PUTRESCINE IMPORT ATP-BINDING PROTEIN POTA"/>
    <property type="match status" value="1"/>
</dbReference>
<gene>
    <name evidence="12" type="primary">cysA_1</name>
    <name evidence="12" type="ORF">ENKNEFLB_00560</name>
</gene>
<evidence type="ECO:0000313" key="12">
    <source>
        <dbReference type="EMBL" id="QVT78187.1"/>
    </source>
</evidence>
<organism evidence="12 13">
    <name type="scientific">Nocardioides aquaticus</name>
    <dbReference type="NCBI Taxonomy" id="160826"/>
    <lineage>
        <taxon>Bacteria</taxon>
        <taxon>Bacillati</taxon>
        <taxon>Actinomycetota</taxon>
        <taxon>Actinomycetes</taxon>
        <taxon>Propionibacteriales</taxon>
        <taxon>Nocardioidaceae</taxon>
        <taxon>Nocardioides</taxon>
    </lineage>
</organism>
<dbReference type="RefSeq" id="WP_214057806.1">
    <property type="nucleotide sequence ID" value="NZ_BAAAHS010000005.1"/>
</dbReference>
<evidence type="ECO:0000256" key="4">
    <source>
        <dbReference type="ARBA" id="ARBA00022519"/>
    </source>
</evidence>
<proteinExistence type="predicted"/>
<dbReference type="SUPFAM" id="SSF52540">
    <property type="entry name" value="P-loop containing nucleoside triphosphate hydrolases"/>
    <property type="match status" value="1"/>
</dbReference>
<dbReference type="InterPro" id="IPR003439">
    <property type="entry name" value="ABC_transporter-like_ATP-bd"/>
</dbReference>
<dbReference type="InterPro" id="IPR015853">
    <property type="entry name" value="ABC_transpr_FbpC"/>
</dbReference>
<evidence type="ECO:0000256" key="2">
    <source>
        <dbReference type="ARBA" id="ARBA00022475"/>
    </source>
</evidence>
<dbReference type="PANTHER" id="PTHR42781:SF1">
    <property type="entry name" value="THIAMINE IMPORT ATP-BINDING PROTEIN THIQ"/>
    <property type="match status" value="1"/>
</dbReference>
<evidence type="ECO:0000256" key="3">
    <source>
        <dbReference type="ARBA" id="ARBA00022496"/>
    </source>
</evidence>
<evidence type="ECO:0000259" key="11">
    <source>
        <dbReference type="PROSITE" id="PS50893"/>
    </source>
</evidence>
<evidence type="ECO:0000256" key="9">
    <source>
        <dbReference type="ARBA" id="ARBA00023065"/>
    </source>
</evidence>
<keyword evidence="5" id="KW-0547">Nucleotide-binding</keyword>
<dbReference type="PROSITE" id="PS50893">
    <property type="entry name" value="ABC_TRANSPORTER_2"/>
    <property type="match status" value="1"/>
</dbReference>
<dbReference type="InterPro" id="IPR050093">
    <property type="entry name" value="ABC_SmlMolc_Importer"/>
</dbReference>
<feature type="domain" description="ABC transporter" evidence="11">
    <location>
        <begin position="3"/>
        <end position="239"/>
    </location>
</feature>
<dbReference type="GO" id="GO:0005524">
    <property type="term" value="F:ATP binding"/>
    <property type="evidence" value="ECO:0007669"/>
    <property type="project" value="UniProtKB-KW"/>
</dbReference>
<protein>
    <submittedName>
        <fullName evidence="12">Sulfate/thiosulfate import ATP-binding protein CysA</fullName>
    </submittedName>
</protein>
<keyword evidence="13" id="KW-1185">Reference proteome</keyword>
<dbReference type="SMART" id="SM00382">
    <property type="entry name" value="AAA"/>
    <property type="match status" value="1"/>
</dbReference>
<dbReference type="Proteomes" id="UP000679307">
    <property type="component" value="Chromosome"/>
</dbReference>
<sequence length="339" mass="35532">MTLRVRDLSVSYDGAPAVRAASLEVPAGSTLAVLGPSGCGKSTLLRAVAGLEPPDAGTIGWVPGEESEVEDLTRVPTHRRGFALMFQDGQLFPQMTVGRNVAYPLRLRRTPVAARRRRTAELLDLVGLQGYADRLPATLSGGERQRVALARSLAADPRLLLLDEPLSALDAGLRERLAADLRDILHSAGTTTVLVTHDHEEAYAVADRLAVMRDGVVVQQGATAEVWRHPHDAATALFLGYARVLERDAATPVLAAAGLGPASAVALRRSALVLADPGTGGLSGRVVSWRATPDQVRLVLDVPGAGEVDAVAGPAGPPVGLAVGDEVRVTVDPDRLAVV</sequence>
<keyword evidence="2" id="KW-1003">Cell membrane</keyword>
<dbReference type="CDD" id="cd03259">
    <property type="entry name" value="ABC_Carb_Solutes_like"/>
    <property type="match status" value="1"/>
</dbReference>
<reference evidence="12 13" key="1">
    <citation type="submission" date="2021-05" db="EMBL/GenBank/DDBJ databases">
        <title>Complete genome of Nocardioides aquaticus KCTC 9944T isolated from meromictic and hypersaline Ekho Lake, Antarctica.</title>
        <authorList>
            <person name="Hwang K."/>
            <person name="Kim K.M."/>
            <person name="Choe H."/>
        </authorList>
    </citation>
    <scope>NUCLEOTIDE SEQUENCE [LARGE SCALE GENOMIC DNA]</scope>
    <source>
        <strain evidence="12 13">KCTC 9944</strain>
    </source>
</reference>
<accession>A0ABX8EDP1</accession>
<dbReference type="PROSITE" id="PS00211">
    <property type="entry name" value="ABC_TRANSPORTER_1"/>
    <property type="match status" value="1"/>
</dbReference>
<evidence type="ECO:0000256" key="1">
    <source>
        <dbReference type="ARBA" id="ARBA00022448"/>
    </source>
</evidence>
<keyword evidence="4" id="KW-0997">Cell inner membrane</keyword>
<keyword evidence="6 12" id="KW-0067">ATP-binding</keyword>
<dbReference type="InterPro" id="IPR027417">
    <property type="entry name" value="P-loop_NTPase"/>
</dbReference>
<keyword evidence="1" id="KW-0813">Transport</keyword>
<dbReference type="Pfam" id="PF00005">
    <property type="entry name" value="ABC_tran"/>
    <property type="match status" value="1"/>
</dbReference>
<dbReference type="EMBL" id="CP075371">
    <property type="protein sequence ID" value="QVT78187.1"/>
    <property type="molecule type" value="Genomic_DNA"/>
</dbReference>
<dbReference type="InterPro" id="IPR003593">
    <property type="entry name" value="AAA+_ATPase"/>
</dbReference>